<keyword evidence="5" id="KW-0732">Signal</keyword>
<dbReference type="Pfam" id="PF00207">
    <property type="entry name" value="A2M"/>
    <property type="match status" value="1"/>
</dbReference>
<evidence type="ECO:0000259" key="10">
    <source>
        <dbReference type="SMART" id="SM01360"/>
    </source>
</evidence>
<evidence type="ECO:0000256" key="3">
    <source>
        <dbReference type="ARBA" id="ARBA00022525"/>
    </source>
</evidence>
<evidence type="ECO:0000256" key="8">
    <source>
        <dbReference type="ARBA" id="ARBA00023180"/>
    </source>
</evidence>
<dbReference type="Pfam" id="PF17791">
    <property type="entry name" value="MG3"/>
    <property type="match status" value="1"/>
</dbReference>
<dbReference type="OMA" id="PEKGRMD"/>
<dbReference type="Gene3D" id="1.50.10.20">
    <property type="match status" value="1"/>
</dbReference>
<dbReference type="InterPro" id="IPR002890">
    <property type="entry name" value="MG2"/>
</dbReference>
<comment type="subcellular location">
    <subcellularLocation>
        <location evidence="1">Secreted</location>
    </subcellularLocation>
</comment>
<comment type="similarity">
    <text evidence="2">Belongs to the protease inhibitor I39 (alpha-2-macroglobulin) family.</text>
</comment>
<proteinExistence type="inferred from homology"/>
<keyword evidence="6" id="KW-0722">Serine protease inhibitor</keyword>
<dbReference type="SMART" id="SM01419">
    <property type="entry name" value="Thiol-ester_cl"/>
    <property type="match status" value="1"/>
</dbReference>
<keyword evidence="7" id="KW-1015">Disulfide bond</keyword>
<sequence length="1623" mass="178559">MATARLYLQYLETSPSVKSPPAHRLFSRCAACFHLGNSFPLLPSFPRKSVWRWVLPPGFEPLREPFLKLQKSIRALNPGSCGQMVNIALAISAAPRRIPLPALVCSLPGKQRSRFSSCSRADAGLRQSNTWRRRLWLSPMPACTGDMRSPAALPVLLLLLLHLTAGASAAPSYVVTSPAVMYHPHTAMLWVHLSGLSEPVQVTVQLQREDRTHNITLLERKVQEPHLYLNLTFPVPAPTKGKEEIVDLHISIQGDSLDVSKKKKVMLRALKPGIFIQTDKAVYKPGQQVKFRIVSLDKDFTPSSKKLPLVFLKDPSGNRIAQWQKVTPRQGIVELSLPLDTEPALGTYTIEVEGKTHTFSVEEYVLPKFEVTIDVPAVVLVKDEKFQIEICGRYTYGKPVQGKVQATLCQPLRPITFVYRHNGALRKENCIEVSGQTEKNGCFSTEILLTAFNPTSSMYEKQCQVQASLVEDGTGLELKNSKSFKISPEIFTVTFENTDDFYKLGIPYTGTMLLKGADGAALPQKQLLLIVSQQGKQTRQTFLTDTSGRASFKLDTAGWSGTVSLHGQVNETAHTPNNDPTLTYQNADMYLSPFFSVSRSFLQIHRLAGELPCGQPQQLGVDYIFSKEALGTQLESLDVIFLVLAKGTIATVLRKELPAEAGLRGSFSLELPIGPELAPTAKVLGYVVLPNGEMVADSTELSVAKCFPNKVKMAFSEDRALPSSVLRLELEAAPGSLCAIRAVDRSVLLLKPEAELNAKAVYQVLPEFNYPGSIQDPPSCSAFSWGYFPDYAVPIPPWVPRRRDFFPPRRGPFGSWRHSQMDTYKLFQNAALKLFTNANTSRACEERLGLPGRAGSHGPLGDLDSRVTSFRTTPEVMYISTSVNSIQEEPPAPRTYFPETWLWDLVPVGEVGSAEVTVSVPDAITQWEAGMFCTSPLGLGLAPATTLTVFKPFFVELALPYAVVRHEAFTLVATVFNYLRQCLRVQVTLAESAELEVSAVTDEVYSGCICADEARTFRWGVRATSLGEVNITISTEALSSKELCGNEVPVVPAQGRMDTVIKPLLVQPGGILVEKAHSSLLCQEVTEEISLEVPENILEGSQRAHVTVMGDIMGNALQNLDRLLAMPYGCGEQNMVRFAPNIYIQQYLEKSGQLLPEIRAKAQGFLQSGYQRELLYKHDDGSYSAFGKSDSTGNTWLTAFVLKSFGQARAYVAIEERHITDALRWLQKQQQQQTGCFRSVGKLFNNALQGGVSDELSLSAYVTAAMLELGLSPTDPKVSSALQCLEASATDNPYTQALLAYVFGLAGRWEQQQAQLRSLAQHSTSTEGQLHWQRKGKALTPSDSWAAAAPAEVEMTAYVLLAYLSQPQVSSADLGTASQIVRWLSKQQNPHGGFASTQDTVVALQALAKYAALTYGNNGDFTVTVTSPTGTTQDFVLHNSNRLVLQRAALHELPGTYGVRARGQGCALVQVTLRYNVPPPPSTGTFDLHVETEPGQCTGDARARFHLLLRARYTGERPATNMVVIEAKLPSGYIPDKSSVVELKRQNLVKKVEVQPNQVTIYLDQLTKEEETFAFAATQDFPVKNLQPATVTLYDYYETGDRTDAAYSAPCSSVADGQEQENF</sequence>
<evidence type="ECO:0000256" key="7">
    <source>
        <dbReference type="ARBA" id="ARBA00023157"/>
    </source>
</evidence>
<dbReference type="InterPro" id="IPR008930">
    <property type="entry name" value="Terpenoid_cyclase/PrenylTrfase"/>
</dbReference>
<name>A0A8C4TP34_FALTI</name>
<feature type="domain" description="Alpha-2-macroglobulin bait region" evidence="9">
    <location>
        <begin position="602"/>
        <end position="750"/>
    </location>
</feature>
<dbReference type="Gene3D" id="2.20.130.20">
    <property type="match status" value="1"/>
</dbReference>
<evidence type="ECO:0000256" key="1">
    <source>
        <dbReference type="ARBA" id="ARBA00004613"/>
    </source>
</evidence>
<keyword evidence="13" id="KW-1185">Reference proteome</keyword>
<keyword evidence="3" id="KW-0964">Secreted</keyword>
<feature type="domain" description="Alpha-2-macroglobulin" evidence="10">
    <location>
        <begin position="900"/>
        <end position="989"/>
    </location>
</feature>
<dbReference type="SMART" id="SM01359">
    <property type="entry name" value="A2M_N_2"/>
    <property type="match status" value="1"/>
</dbReference>
<dbReference type="PANTHER" id="PTHR11412:SF185">
    <property type="entry name" value="ALPHA-2-MACROGLOBULIN-LIKE PROTEIN 1"/>
    <property type="match status" value="1"/>
</dbReference>
<organism evidence="12 13">
    <name type="scientific">Falco tinnunculus</name>
    <name type="common">Common kestrel</name>
    <dbReference type="NCBI Taxonomy" id="100819"/>
    <lineage>
        <taxon>Eukaryota</taxon>
        <taxon>Metazoa</taxon>
        <taxon>Chordata</taxon>
        <taxon>Craniata</taxon>
        <taxon>Vertebrata</taxon>
        <taxon>Euteleostomi</taxon>
        <taxon>Archelosauria</taxon>
        <taxon>Archosauria</taxon>
        <taxon>Dinosauria</taxon>
        <taxon>Saurischia</taxon>
        <taxon>Theropoda</taxon>
        <taxon>Coelurosauria</taxon>
        <taxon>Aves</taxon>
        <taxon>Neognathae</taxon>
        <taxon>Neoaves</taxon>
        <taxon>Telluraves</taxon>
        <taxon>Australaves</taxon>
        <taxon>Falconiformes</taxon>
        <taxon>Falconidae</taxon>
        <taxon>Falco</taxon>
    </lineage>
</organism>
<protein>
    <recommendedName>
        <fullName evidence="14">Alpha-2-macroglobulin-like protein 1</fullName>
    </recommendedName>
</protein>
<dbReference type="Gene3D" id="2.60.40.1940">
    <property type="match status" value="1"/>
</dbReference>
<dbReference type="InterPro" id="IPR013783">
    <property type="entry name" value="Ig-like_fold"/>
</dbReference>
<dbReference type="InterPro" id="IPR036595">
    <property type="entry name" value="A-macroglobulin_rcpt-bd_sf"/>
</dbReference>
<evidence type="ECO:0000256" key="5">
    <source>
        <dbReference type="ARBA" id="ARBA00022729"/>
    </source>
</evidence>
<dbReference type="InterPro" id="IPR011625">
    <property type="entry name" value="A2M_N_BRD"/>
</dbReference>
<dbReference type="PROSITE" id="PS00477">
    <property type="entry name" value="ALPHA_2_MACROGLOBULIN"/>
    <property type="match status" value="1"/>
</dbReference>
<dbReference type="InterPro" id="IPR011626">
    <property type="entry name" value="Alpha-macroglobulin_TED"/>
</dbReference>
<reference evidence="12" key="2">
    <citation type="submission" date="2025-09" db="UniProtKB">
        <authorList>
            <consortium name="Ensembl"/>
        </authorList>
    </citation>
    <scope>IDENTIFICATION</scope>
</reference>
<dbReference type="Gene3D" id="2.60.40.10">
    <property type="entry name" value="Immunoglobulins"/>
    <property type="match status" value="2"/>
</dbReference>
<dbReference type="Proteomes" id="UP000694562">
    <property type="component" value="Unplaced"/>
</dbReference>
<evidence type="ECO:0000256" key="2">
    <source>
        <dbReference type="ARBA" id="ARBA00010952"/>
    </source>
</evidence>
<accession>A0A8C4TP34</accession>
<dbReference type="OrthoDB" id="9998011at2759"/>
<dbReference type="SMART" id="SM01360">
    <property type="entry name" value="A2M"/>
    <property type="match status" value="1"/>
</dbReference>
<dbReference type="InterPro" id="IPR040839">
    <property type="entry name" value="MG4"/>
</dbReference>
<dbReference type="SUPFAM" id="SSF48239">
    <property type="entry name" value="Terpenoid cyclases/Protein prenyltransferases"/>
    <property type="match status" value="1"/>
</dbReference>
<evidence type="ECO:0008006" key="14">
    <source>
        <dbReference type="Google" id="ProtNLM"/>
    </source>
</evidence>
<evidence type="ECO:0000313" key="13">
    <source>
        <dbReference type="Proteomes" id="UP000694562"/>
    </source>
</evidence>
<feature type="domain" description="Alpha-macroglobulin receptor-binding" evidence="11">
    <location>
        <begin position="1520"/>
        <end position="1607"/>
    </location>
</feature>
<dbReference type="InterPro" id="IPR009048">
    <property type="entry name" value="A-macroglobulin_rcpt-bd"/>
</dbReference>
<evidence type="ECO:0000256" key="4">
    <source>
        <dbReference type="ARBA" id="ARBA00022690"/>
    </source>
</evidence>
<dbReference type="GO" id="GO:0004867">
    <property type="term" value="F:serine-type endopeptidase inhibitor activity"/>
    <property type="evidence" value="ECO:0007669"/>
    <property type="project" value="UniProtKB-KW"/>
</dbReference>
<dbReference type="Gene3D" id="2.60.40.1930">
    <property type="match status" value="2"/>
</dbReference>
<dbReference type="InterPro" id="IPR014756">
    <property type="entry name" value="Ig_E-set"/>
</dbReference>
<dbReference type="InterPro" id="IPR019742">
    <property type="entry name" value="MacrogloblnA2_CS"/>
</dbReference>
<dbReference type="Gene3D" id="2.60.40.690">
    <property type="entry name" value="Alpha-macroglobulin, receptor-binding domain"/>
    <property type="match status" value="1"/>
</dbReference>
<dbReference type="InterPro" id="IPR041813">
    <property type="entry name" value="A2M_TED"/>
</dbReference>
<dbReference type="SUPFAM" id="SSF49410">
    <property type="entry name" value="Alpha-macroglobulin receptor domain"/>
    <property type="match status" value="1"/>
</dbReference>
<dbReference type="Pfam" id="PF07678">
    <property type="entry name" value="TED_complement"/>
    <property type="match status" value="1"/>
</dbReference>
<dbReference type="FunFam" id="2.60.40.1930:FF:000001">
    <property type="entry name" value="CD109 isoform 3"/>
    <property type="match status" value="1"/>
</dbReference>
<evidence type="ECO:0000313" key="12">
    <source>
        <dbReference type="Ensembl" id="ENSFTIP00000001465.1"/>
    </source>
</evidence>
<dbReference type="Gene3D" id="2.60.120.1540">
    <property type="match status" value="1"/>
</dbReference>
<evidence type="ECO:0000256" key="6">
    <source>
        <dbReference type="ARBA" id="ARBA00022900"/>
    </source>
</evidence>
<dbReference type="FunFam" id="1.50.10.20:FF:000001">
    <property type="entry name" value="CD109 isoform 1"/>
    <property type="match status" value="1"/>
</dbReference>
<dbReference type="Pfam" id="PF07703">
    <property type="entry name" value="A2M_BRD"/>
    <property type="match status" value="1"/>
</dbReference>
<dbReference type="PANTHER" id="PTHR11412">
    <property type="entry name" value="MACROGLOBULIN / COMPLEMENT"/>
    <property type="match status" value="1"/>
</dbReference>
<dbReference type="CDD" id="cd02897">
    <property type="entry name" value="A2M_2"/>
    <property type="match status" value="1"/>
</dbReference>
<dbReference type="SUPFAM" id="SSF81296">
    <property type="entry name" value="E set domains"/>
    <property type="match status" value="1"/>
</dbReference>
<dbReference type="GO" id="GO:0005615">
    <property type="term" value="C:extracellular space"/>
    <property type="evidence" value="ECO:0007669"/>
    <property type="project" value="InterPro"/>
</dbReference>
<dbReference type="InterPro" id="IPR047565">
    <property type="entry name" value="Alpha-macroglob_thiol-ester_cl"/>
</dbReference>
<dbReference type="SMART" id="SM01361">
    <property type="entry name" value="A2M_recep"/>
    <property type="match status" value="1"/>
</dbReference>
<dbReference type="InterPro" id="IPR050473">
    <property type="entry name" value="A2M/Complement_sys"/>
</dbReference>
<evidence type="ECO:0000259" key="11">
    <source>
        <dbReference type="SMART" id="SM01361"/>
    </source>
</evidence>
<dbReference type="Pfam" id="PF07677">
    <property type="entry name" value="A2M_recep"/>
    <property type="match status" value="1"/>
</dbReference>
<dbReference type="Pfam" id="PF01835">
    <property type="entry name" value="MG2"/>
    <property type="match status" value="1"/>
</dbReference>
<dbReference type="InterPro" id="IPR001599">
    <property type="entry name" value="Macroglobln_a2"/>
</dbReference>
<dbReference type="InterPro" id="IPR041555">
    <property type="entry name" value="MG3"/>
</dbReference>
<evidence type="ECO:0000259" key="9">
    <source>
        <dbReference type="SMART" id="SM01359"/>
    </source>
</evidence>
<dbReference type="Pfam" id="PF17789">
    <property type="entry name" value="MG4"/>
    <property type="match status" value="1"/>
</dbReference>
<keyword evidence="4" id="KW-0646">Protease inhibitor</keyword>
<reference evidence="12" key="1">
    <citation type="submission" date="2025-08" db="UniProtKB">
        <authorList>
            <consortium name="Ensembl"/>
        </authorList>
    </citation>
    <scope>IDENTIFICATION</scope>
</reference>
<dbReference type="Ensembl" id="ENSFTIT00000001541.1">
    <property type="protein sequence ID" value="ENSFTIP00000001465.1"/>
    <property type="gene ID" value="ENSFTIG00000001038.1"/>
</dbReference>
<keyword evidence="8" id="KW-0325">Glycoprotein</keyword>